<dbReference type="PANTHER" id="PTHR12049">
    <property type="entry name" value="PROTEIN ARGININE METHYLTRANSFERASE NDUFAF7, MITOCHONDRIAL"/>
    <property type="match status" value="1"/>
</dbReference>
<dbReference type="InterPro" id="IPR029063">
    <property type="entry name" value="SAM-dependent_MTases_sf"/>
</dbReference>
<reference evidence="3 4" key="1">
    <citation type="journal article" date="2020" name="Microorganisms">
        <title>Osmotic Adaptation and Compatible Solute Biosynthesis of Phototrophic Bacteria as Revealed from Genome Analyses.</title>
        <authorList>
            <person name="Imhoff J.F."/>
            <person name="Rahn T."/>
            <person name="Kunzel S."/>
            <person name="Keller A."/>
            <person name="Neulinger S.C."/>
        </authorList>
    </citation>
    <scope>NUCLEOTIDE SEQUENCE [LARGE SCALE GENOMIC DNA]</scope>
    <source>
        <strain evidence="3 4">DSM 21303</strain>
    </source>
</reference>
<evidence type="ECO:0000313" key="3">
    <source>
        <dbReference type="EMBL" id="MBK1644945.1"/>
    </source>
</evidence>
<protein>
    <submittedName>
        <fullName evidence="3">SAM-dependent methyltransferase</fullName>
    </submittedName>
</protein>
<dbReference type="EMBL" id="NRSD01000008">
    <property type="protein sequence ID" value="MBK1644945.1"/>
    <property type="molecule type" value="Genomic_DNA"/>
</dbReference>
<dbReference type="InterPro" id="IPR003788">
    <property type="entry name" value="NDUFAF7"/>
</dbReference>
<evidence type="ECO:0000256" key="2">
    <source>
        <dbReference type="ARBA" id="ARBA00022679"/>
    </source>
</evidence>
<proteinExistence type="predicted"/>
<comment type="caution">
    <text evidence="3">The sequence shown here is derived from an EMBL/GenBank/DDBJ whole genome shotgun (WGS) entry which is preliminary data.</text>
</comment>
<dbReference type="PANTHER" id="PTHR12049:SF7">
    <property type="entry name" value="PROTEIN ARGININE METHYLTRANSFERASE NDUFAF7, MITOCHONDRIAL"/>
    <property type="match status" value="1"/>
</dbReference>
<accession>A0A9X1B9C8</accession>
<sequence length="389" mass="42113">MPADPNQRTPDADLADQISAELTALIRAEIAAAGGQLPFDRFMELALYAPGLGYYAAGAVKFGAAGDFVTAPEISPLFAGCLARQCAEVFDRLAGGDILELGGGTGVLAADLLAALERSHSLPRQYLILEPSPDLQWRQRAYIAERVPHLSERCRWLSERPSAFQGVILANEVLDAMPVHRFAISPQGAIEEIVVTDAGDRLAEERAPVRSIGLRDAVAALQEQGYARTPGYRSEINLRLAPWLRELDRALAAGLVLLIDYGYPRSAYYQPDRSMGTLMCHARHRAHDDPYRDIGLQDITAHVDFSAVAEAGIAAGFELAGFTTQANFLIGCGIDRLLSEHTADLALVSGAKQLLLPSAMGERFKVIGLSRGVAGPWCGLVERDLRDRL</sequence>
<evidence type="ECO:0000313" key="4">
    <source>
        <dbReference type="Proteomes" id="UP001138802"/>
    </source>
</evidence>
<dbReference type="GO" id="GO:0035243">
    <property type="term" value="F:protein-arginine omega-N symmetric methyltransferase activity"/>
    <property type="evidence" value="ECO:0007669"/>
    <property type="project" value="TreeGrafter"/>
</dbReference>
<dbReference type="Proteomes" id="UP001138802">
    <property type="component" value="Unassembled WGS sequence"/>
</dbReference>
<dbReference type="InterPro" id="IPR038375">
    <property type="entry name" value="NDUFAF7_sf"/>
</dbReference>
<dbReference type="SUPFAM" id="SSF53335">
    <property type="entry name" value="S-adenosyl-L-methionine-dependent methyltransferases"/>
    <property type="match status" value="1"/>
</dbReference>
<dbReference type="AlphaFoldDB" id="A0A9X1B9C8"/>
<keyword evidence="2" id="KW-0808">Transferase</keyword>
<keyword evidence="4" id="KW-1185">Reference proteome</keyword>
<dbReference type="Pfam" id="PF02636">
    <property type="entry name" value="Methyltransf_28"/>
    <property type="match status" value="1"/>
</dbReference>
<gene>
    <name evidence="3" type="ORF">CKO25_09835</name>
</gene>
<dbReference type="Gene3D" id="3.40.50.12710">
    <property type="match status" value="1"/>
</dbReference>
<name>A0A9X1B9C8_9GAMM</name>
<keyword evidence="1 3" id="KW-0489">Methyltransferase</keyword>
<dbReference type="RefSeq" id="WP_200387780.1">
    <property type="nucleotide sequence ID" value="NZ_NRSD01000008.1"/>
</dbReference>
<organism evidence="3 4">
    <name type="scientific">Thiocapsa imhoffii</name>
    <dbReference type="NCBI Taxonomy" id="382777"/>
    <lineage>
        <taxon>Bacteria</taxon>
        <taxon>Pseudomonadati</taxon>
        <taxon>Pseudomonadota</taxon>
        <taxon>Gammaproteobacteria</taxon>
        <taxon>Chromatiales</taxon>
        <taxon>Chromatiaceae</taxon>
        <taxon>Thiocapsa</taxon>
    </lineage>
</organism>
<dbReference type="GO" id="GO:0032259">
    <property type="term" value="P:methylation"/>
    <property type="evidence" value="ECO:0007669"/>
    <property type="project" value="UniProtKB-KW"/>
</dbReference>
<evidence type="ECO:0000256" key="1">
    <source>
        <dbReference type="ARBA" id="ARBA00022603"/>
    </source>
</evidence>